<proteinExistence type="predicted"/>
<name>A0A0R2CK33_9LACO</name>
<keyword evidence="4" id="KW-1185">Reference proteome</keyword>
<dbReference type="AlphaFoldDB" id="A0A0R2CK33"/>
<dbReference type="Pfam" id="PF02525">
    <property type="entry name" value="Flavodoxin_2"/>
    <property type="match status" value="1"/>
</dbReference>
<dbReference type="Proteomes" id="UP000051576">
    <property type="component" value="Unassembled WGS sequence"/>
</dbReference>
<dbReference type="PANTHER" id="PTHR47307">
    <property type="entry name" value="GLUTATHIONE-REGULATED POTASSIUM-EFFLUX SYSTEM ANCILLARY PROTEIN KEFG"/>
    <property type="match status" value="1"/>
</dbReference>
<dbReference type="RefSeq" id="WP_010579768.1">
    <property type="nucleotide sequence ID" value="NZ_AHYZ01000036.1"/>
</dbReference>
<feature type="domain" description="Flavodoxin-like fold" evidence="2">
    <location>
        <begin position="1"/>
        <end position="160"/>
    </location>
</feature>
<evidence type="ECO:0000256" key="1">
    <source>
        <dbReference type="ARBA" id="ARBA00023002"/>
    </source>
</evidence>
<dbReference type="GO" id="GO:0009055">
    <property type="term" value="F:electron transfer activity"/>
    <property type="evidence" value="ECO:0007669"/>
    <property type="project" value="TreeGrafter"/>
</dbReference>
<organism evidence="3 4">
    <name type="scientific">Liquorilactobacillus vini DSM 20605</name>
    <dbReference type="NCBI Taxonomy" id="1133569"/>
    <lineage>
        <taxon>Bacteria</taxon>
        <taxon>Bacillati</taxon>
        <taxon>Bacillota</taxon>
        <taxon>Bacilli</taxon>
        <taxon>Lactobacillales</taxon>
        <taxon>Lactobacillaceae</taxon>
        <taxon>Liquorilactobacillus</taxon>
    </lineage>
</organism>
<sequence>MKTLIIVGHPQPGNSETQEFLKTSASLLKNITWHELAAEPVFKINDERNLLMDQQRIILQFPLYWYSAPALLKKWLDDVLPESTGFNLRGKEFGLVVSFSHAASEFQLGERVGYSFAELLSPFAALAKHFQMQLLPPFLIERFAYQTQLQRQHLLLAYQQFLELPQPQSFAMQESWFLQKLTGLIDQTEDSRLQQRLNLIKQQVAENQTELAELTQMVHDFREDDSLNGK</sequence>
<dbReference type="OrthoDB" id="9798454at2"/>
<dbReference type="InterPro" id="IPR003680">
    <property type="entry name" value="Flavodoxin_fold"/>
</dbReference>
<dbReference type="GO" id="GO:0003955">
    <property type="term" value="F:NAD(P)H dehydrogenase (quinone) activity"/>
    <property type="evidence" value="ECO:0007669"/>
    <property type="project" value="TreeGrafter"/>
</dbReference>
<dbReference type="PATRIC" id="fig|1133569.4.peg.1165"/>
<dbReference type="Gene3D" id="3.40.50.360">
    <property type="match status" value="1"/>
</dbReference>
<dbReference type="SUPFAM" id="SSF52218">
    <property type="entry name" value="Flavoproteins"/>
    <property type="match status" value="1"/>
</dbReference>
<accession>A0A0R2CK33</accession>
<dbReference type="EMBL" id="AYYX01000028">
    <property type="protein sequence ID" value="KRM88604.1"/>
    <property type="molecule type" value="Genomic_DNA"/>
</dbReference>
<dbReference type="InterPro" id="IPR046980">
    <property type="entry name" value="KefG/KefF"/>
</dbReference>
<gene>
    <name evidence="3" type="ORF">FD21_GL001036</name>
</gene>
<reference evidence="3 4" key="1">
    <citation type="journal article" date="2015" name="Genome Announc.">
        <title>Expanding the biotechnology potential of lactobacilli through comparative genomics of 213 strains and associated genera.</title>
        <authorList>
            <person name="Sun Z."/>
            <person name="Harris H.M."/>
            <person name="McCann A."/>
            <person name="Guo C."/>
            <person name="Argimon S."/>
            <person name="Zhang W."/>
            <person name="Yang X."/>
            <person name="Jeffery I.B."/>
            <person name="Cooney J.C."/>
            <person name="Kagawa T.F."/>
            <person name="Liu W."/>
            <person name="Song Y."/>
            <person name="Salvetti E."/>
            <person name="Wrobel A."/>
            <person name="Rasinkangas P."/>
            <person name="Parkhill J."/>
            <person name="Rea M.C."/>
            <person name="O'Sullivan O."/>
            <person name="Ritari J."/>
            <person name="Douillard F.P."/>
            <person name="Paul Ross R."/>
            <person name="Yang R."/>
            <person name="Briner A.E."/>
            <person name="Felis G.E."/>
            <person name="de Vos W.M."/>
            <person name="Barrangou R."/>
            <person name="Klaenhammer T.R."/>
            <person name="Caufield P.W."/>
            <person name="Cui Y."/>
            <person name="Zhang H."/>
            <person name="O'Toole P.W."/>
        </authorList>
    </citation>
    <scope>NUCLEOTIDE SEQUENCE [LARGE SCALE GENOMIC DNA]</scope>
    <source>
        <strain evidence="3 4">DSM 20605</strain>
    </source>
</reference>
<dbReference type="PANTHER" id="PTHR47307:SF1">
    <property type="entry name" value="GLUTATHIONE-REGULATED POTASSIUM-EFFLUX SYSTEM ANCILLARY PROTEIN KEFG"/>
    <property type="match status" value="1"/>
</dbReference>
<dbReference type="STRING" id="1133569.FD21_GL001036"/>
<evidence type="ECO:0000313" key="4">
    <source>
        <dbReference type="Proteomes" id="UP000051576"/>
    </source>
</evidence>
<protein>
    <submittedName>
        <fullName evidence="3">NADPH-quinone reductase</fullName>
    </submittedName>
</protein>
<evidence type="ECO:0000259" key="2">
    <source>
        <dbReference type="Pfam" id="PF02525"/>
    </source>
</evidence>
<dbReference type="InterPro" id="IPR029039">
    <property type="entry name" value="Flavoprotein-like_sf"/>
</dbReference>
<dbReference type="GO" id="GO:0010181">
    <property type="term" value="F:FMN binding"/>
    <property type="evidence" value="ECO:0007669"/>
    <property type="project" value="TreeGrafter"/>
</dbReference>
<keyword evidence="1" id="KW-0560">Oxidoreductase</keyword>
<dbReference type="eggNOG" id="COG2249">
    <property type="taxonomic scope" value="Bacteria"/>
</dbReference>
<comment type="caution">
    <text evidence="3">The sequence shown here is derived from an EMBL/GenBank/DDBJ whole genome shotgun (WGS) entry which is preliminary data.</text>
</comment>
<evidence type="ECO:0000313" key="3">
    <source>
        <dbReference type="EMBL" id="KRM88604.1"/>
    </source>
</evidence>